<dbReference type="InterPro" id="IPR027417">
    <property type="entry name" value="P-loop_NTPase"/>
</dbReference>
<accession>A0A7N2MPE0</accession>
<reference evidence="2 3" key="1">
    <citation type="journal article" date="2016" name="G3 (Bethesda)">
        <title>First Draft Assembly and Annotation of the Genome of a California Endemic Oak Quercus lobata Nee (Fagaceae).</title>
        <authorList>
            <person name="Sork V.L."/>
            <person name="Fitz-Gibbon S.T."/>
            <person name="Puiu D."/>
            <person name="Crepeau M."/>
            <person name="Gugger P.F."/>
            <person name="Sherman R."/>
            <person name="Stevens K."/>
            <person name="Langley C.H."/>
            <person name="Pellegrini M."/>
            <person name="Salzberg S.L."/>
        </authorList>
    </citation>
    <scope>NUCLEOTIDE SEQUENCE [LARGE SCALE GENOMIC DNA]</scope>
    <source>
        <strain evidence="2 3">cv. SW786</strain>
    </source>
</reference>
<dbReference type="SUPFAM" id="SSF52200">
    <property type="entry name" value="Toll/Interleukin receptor TIR domain"/>
    <property type="match status" value="1"/>
</dbReference>
<dbReference type="InterPro" id="IPR002182">
    <property type="entry name" value="NB-ARC"/>
</dbReference>
<organism evidence="2 3">
    <name type="scientific">Quercus lobata</name>
    <name type="common">Valley oak</name>
    <dbReference type="NCBI Taxonomy" id="97700"/>
    <lineage>
        <taxon>Eukaryota</taxon>
        <taxon>Viridiplantae</taxon>
        <taxon>Streptophyta</taxon>
        <taxon>Embryophyta</taxon>
        <taxon>Tracheophyta</taxon>
        <taxon>Spermatophyta</taxon>
        <taxon>Magnoliopsida</taxon>
        <taxon>eudicotyledons</taxon>
        <taxon>Gunneridae</taxon>
        <taxon>Pentapetalae</taxon>
        <taxon>rosids</taxon>
        <taxon>fabids</taxon>
        <taxon>Fagales</taxon>
        <taxon>Fagaceae</taxon>
        <taxon>Quercus</taxon>
    </lineage>
</organism>
<dbReference type="PANTHER" id="PTHR11017">
    <property type="entry name" value="LEUCINE-RICH REPEAT-CONTAINING PROTEIN"/>
    <property type="match status" value="1"/>
</dbReference>
<dbReference type="Pfam" id="PF01582">
    <property type="entry name" value="TIR"/>
    <property type="match status" value="1"/>
</dbReference>
<name>A0A7N2MPE0_QUELO</name>
<dbReference type="GO" id="GO:0043531">
    <property type="term" value="F:ADP binding"/>
    <property type="evidence" value="ECO:0007669"/>
    <property type="project" value="InterPro"/>
</dbReference>
<dbReference type="Pfam" id="PF00931">
    <property type="entry name" value="NB-ARC"/>
    <property type="match status" value="1"/>
</dbReference>
<dbReference type="Gene3D" id="3.40.50.300">
    <property type="entry name" value="P-loop containing nucleotide triphosphate hydrolases"/>
    <property type="match status" value="1"/>
</dbReference>
<dbReference type="SMART" id="SM00255">
    <property type="entry name" value="TIR"/>
    <property type="match status" value="1"/>
</dbReference>
<dbReference type="PROSITE" id="PS50104">
    <property type="entry name" value="TIR"/>
    <property type="match status" value="1"/>
</dbReference>
<dbReference type="GO" id="GO:0007165">
    <property type="term" value="P:signal transduction"/>
    <property type="evidence" value="ECO:0007669"/>
    <property type="project" value="InterPro"/>
</dbReference>
<dbReference type="SUPFAM" id="SSF52540">
    <property type="entry name" value="P-loop containing nucleoside triphosphate hydrolases"/>
    <property type="match status" value="1"/>
</dbReference>
<dbReference type="Gene3D" id="3.40.50.10140">
    <property type="entry name" value="Toll/interleukin-1 receptor homology (TIR) domain"/>
    <property type="match status" value="1"/>
</dbReference>
<dbReference type="GO" id="GO:0006952">
    <property type="term" value="P:defense response"/>
    <property type="evidence" value="ECO:0007669"/>
    <property type="project" value="InterPro"/>
</dbReference>
<keyword evidence="3" id="KW-1185">Reference proteome</keyword>
<evidence type="ECO:0000313" key="2">
    <source>
        <dbReference type="EnsemblPlants" id="QL10p020480:mrna"/>
    </source>
</evidence>
<dbReference type="Gramene" id="QL10p020480:mrna">
    <property type="protein sequence ID" value="QL10p020480:mrna"/>
    <property type="gene ID" value="QL10p020480"/>
</dbReference>
<dbReference type="Proteomes" id="UP000594261">
    <property type="component" value="Chromosome 10"/>
</dbReference>
<evidence type="ECO:0000313" key="3">
    <source>
        <dbReference type="Proteomes" id="UP000594261"/>
    </source>
</evidence>
<dbReference type="AlphaFoldDB" id="A0A7N2MPE0"/>
<protein>
    <recommendedName>
        <fullName evidence="1">TIR domain-containing protein</fullName>
    </recommendedName>
</protein>
<dbReference type="PANTHER" id="PTHR11017:SF271">
    <property type="entry name" value="DISEASE RESISTANCE PROTEIN (TIR-NBS-LRR CLASS) FAMILY"/>
    <property type="match status" value="1"/>
</dbReference>
<reference evidence="2" key="2">
    <citation type="submission" date="2021-01" db="UniProtKB">
        <authorList>
            <consortium name="EnsemblPlants"/>
        </authorList>
    </citation>
    <scope>IDENTIFICATION</scope>
</reference>
<dbReference type="InterPro" id="IPR035897">
    <property type="entry name" value="Toll_tir_struct_dom_sf"/>
</dbReference>
<dbReference type="InParanoid" id="A0A7N2MPE0"/>
<dbReference type="EMBL" id="LRBV02000010">
    <property type="status" value="NOT_ANNOTATED_CDS"/>
    <property type="molecule type" value="Genomic_DNA"/>
</dbReference>
<feature type="domain" description="TIR" evidence="1">
    <location>
        <begin position="14"/>
        <end position="181"/>
    </location>
</feature>
<dbReference type="InterPro" id="IPR044974">
    <property type="entry name" value="Disease_R_plants"/>
</dbReference>
<dbReference type="EnsemblPlants" id="QL10p020480:mrna">
    <property type="protein sequence ID" value="QL10p020480:mrna"/>
    <property type="gene ID" value="QL10p020480"/>
</dbReference>
<dbReference type="InterPro" id="IPR000157">
    <property type="entry name" value="TIR_dom"/>
</dbReference>
<evidence type="ECO:0000259" key="1">
    <source>
        <dbReference type="PROSITE" id="PS50104"/>
    </source>
</evidence>
<dbReference type="OMA" id="RYDICHE"/>
<dbReference type="PRINTS" id="PR00364">
    <property type="entry name" value="DISEASERSIST"/>
</dbReference>
<sequence>MAVSSSSSSSTSGRLHDVYISVQHEDPRKYITDMIDKSLITRGVPTFKDNKQLRRRQKGTEVGKELQDAIGMSRISIVLFSKEYVSSSWCLEELVLILGCRKKWGLIVLPIFFDVDPSDIRKQRGSAAKVVGIQRLGSFWRRRWTAALTEAANLCGWDHRASNGIESMLVGRVVEDIINKRIPTNLIISIYPLRYDICHEYLKLFLQVGSKDVIIVGICGPRRMGKTAIAKAIYNQIFYTFEGSSFLSDVAQNSKQPNGLVYLQEKLLSDILSERDIAIANCTRGMDIIKEKLCFKRVLIVLDDVDDLEQLYALIGSRNWFGVGSKIIITTKKVHLLNALGVDQILLAQGRPLPPNIEDIWEKYQQSCRIVAGFQEYIQSLYNMRNDRVRYLENCLLKERQENAVQQTQGYGLIIAGTTYWMTLCRQMIDQLSNDDTGN</sequence>
<proteinExistence type="predicted"/>